<dbReference type="Pfam" id="PF00293">
    <property type="entry name" value="NUDIX"/>
    <property type="match status" value="1"/>
</dbReference>
<dbReference type="SUPFAM" id="SSF55811">
    <property type="entry name" value="Nudix"/>
    <property type="match status" value="1"/>
</dbReference>
<evidence type="ECO:0000256" key="1">
    <source>
        <dbReference type="ARBA" id="ARBA00022801"/>
    </source>
</evidence>
<dbReference type="PANTHER" id="PTHR10885">
    <property type="entry name" value="ISOPENTENYL-DIPHOSPHATE DELTA-ISOMERASE"/>
    <property type="match status" value="1"/>
</dbReference>
<dbReference type="PROSITE" id="PS00893">
    <property type="entry name" value="NUDIX_BOX"/>
    <property type="match status" value="1"/>
</dbReference>
<reference evidence="3 4" key="1">
    <citation type="submission" date="2020-04" db="EMBL/GenBank/DDBJ databases">
        <title>MicrobeNet Type strains.</title>
        <authorList>
            <person name="Nicholson A.C."/>
        </authorList>
    </citation>
    <scope>NUCLEOTIDE SEQUENCE [LARGE SCALE GENOMIC DNA]</scope>
    <source>
        <strain evidence="3 4">CCUG 54536</strain>
    </source>
</reference>
<organism evidence="3 4">
    <name type="scientific">Leuconostoc holzapfelii</name>
    <dbReference type="NCBI Taxonomy" id="434464"/>
    <lineage>
        <taxon>Bacteria</taxon>
        <taxon>Bacillati</taxon>
        <taxon>Bacillota</taxon>
        <taxon>Bacilli</taxon>
        <taxon>Lactobacillales</taxon>
        <taxon>Lactobacillaceae</taxon>
        <taxon>Leuconostoc</taxon>
    </lineage>
</organism>
<dbReference type="EMBL" id="JAAXPO010000004">
    <property type="protein sequence ID" value="NKZ18380.1"/>
    <property type="molecule type" value="Genomic_DNA"/>
</dbReference>
<name>A0A846ZGT6_9LACO</name>
<dbReference type="PROSITE" id="PS51462">
    <property type="entry name" value="NUDIX"/>
    <property type="match status" value="1"/>
</dbReference>
<dbReference type="CDD" id="cd04693">
    <property type="entry name" value="NUDIX_Hydrolase"/>
    <property type="match status" value="1"/>
</dbReference>
<gene>
    <name evidence="3" type="ORF">HF966_04225</name>
</gene>
<dbReference type="PANTHER" id="PTHR10885:SF0">
    <property type="entry name" value="ISOPENTENYL-DIPHOSPHATE DELTA-ISOMERASE"/>
    <property type="match status" value="1"/>
</dbReference>
<protein>
    <submittedName>
        <fullName evidence="3">NUDIX domain-containing protein</fullName>
    </submittedName>
</protein>
<evidence type="ECO:0000313" key="3">
    <source>
        <dbReference type="EMBL" id="NKZ18380.1"/>
    </source>
</evidence>
<dbReference type="Gene3D" id="3.90.79.10">
    <property type="entry name" value="Nucleoside Triphosphate Pyrophosphohydrolase"/>
    <property type="match status" value="1"/>
</dbReference>
<evidence type="ECO:0000259" key="2">
    <source>
        <dbReference type="PROSITE" id="PS51462"/>
    </source>
</evidence>
<dbReference type="AlphaFoldDB" id="A0A846ZGT6"/>
<dbReference type="RefSeq" id="WP_168676551.1">
    <property type="nucleotide sequence ID" value="NZ_BPKV01000005.1"/>
</dbReference>
<feature type="domain" description="Nudix hydrolase" evidence="2">
    <location>
        <begin position="37"/>
        <end position="172"/>
    </location>
</feature>
<comment type="caution">
    <text evidence="3">The sequence shown here is derived from an EMBL/GenBank/DDBJ whole genome shotgun (WGS) entry which is preliminary data.</text>
</comment>
<dbReference type="GO" id="GO:0016787">
    <property type="term" value="F:hydrolase activity"/>
    <property type="evidence" value="ECO:0007669"/>
    <property type="project" value="UniProtKB-KW"/>
</dbReference>
<proteinExistence type="predicted"/>
<dbReference type="InterPro" id="IPR020084">
    <property type="entry name" value="NUDIX_hydrolase_CS"/>
</dbReference>
<keyword evidence="1" id="KW-0378">Hydrolase</keyword>
<sequence length="172" mass="19071">MTTTRADQIGELWDVYDAQKNPTGRTHARGDQLAVGDYHLVTNGLVFNAQGDILLQQRAFDKLSHPGIWTADTGGSVLAGETSRQGLVRELSEELGLAVSQEQLRFITTLSYADWLEDWYALRLPDAPMTFKLQTTEVVAVRWVSLAEAMAINTANGFDDNHLFDAAKSLLF</sequence>
<evidence type="ECO:0000313" key="4">
    <source>
        <dbReference type="Proteomes" id="UP000590460"/>
    </source>
</evidence>
<dbReference type="Proteomes" id="UP000590460">
    <property type="component" value="Unassembled WGS sequence"/>
</dbReference>
<accession>A0A846ZGT6</accession>
<dbReference type="InterPro" id="IPR000086">
    <property type="entry name" value="NUDIX_hydrolase_dom"/>
</dbReference>
<dbReference type="InterPro" id="IPR015797">
    <property type="entry name" value="NUDIX_hydrolase-like_dom_sf"/>
</dbReference>